<evidence type="ECO:0000256" key="1">
    <source>
        <dbReference type="SAM" id="SignalP"/>
    </source>
</evidence>
<dbReference type="OrthoDB" id="6038972at2759"/>
<organism evidence="2 3">
    <name type="scientific">Mizuhopecten yessoensis</name>
    <name type="common">Japanese scallop</name>
    <name type="synonym">Patinopecten yessoensis</name>
    <dbReference type="NCBI Taxonomy" id="6573"/>
    <lineage>
        <taxon>Eukaryota</taxon>
        <taxon>Metazoa</taxon>
        <taxon>Spiralia</taxon>
        <taxon>Lophotrochozoa</taxon>
        <taxon>Mollusca</taxon>
        <taxon>Bivalvia</taxon>
        <taxon>Autobranchia</taxon>
        <taxon>Pteriomorphia</taxon>
        <taxon>Pectinida</taxon>
        <taxon>Pectinoidea</taxon>
        <taxon>Pectinidae</taxon>
        <taxon>Mizuhopecten</taxon>
    </lineage>
</organism>
<keyword evidence="3" id="KW-1185">Reference proteome</keyword>
<evidence type="ECO:0000313" key="2">
    <source>
        <dbReference type="EMBL" id="OWF34997.1"/>
    </source>
</evidence>
<dbReference type="EMBL" id="NEDP02076745">
    <property type="protein sequence ID" value="OWF34997.1"/>
    <property type="molecule type" value="Genomic_DNA"/>
</dbReference>
<reference evidence="2 3" key="1">
    <citation type="journal article" date="2017" name="Nat. Ecol. Evol.">
        <title>Scallop genome provides insights into evolution of bilaterian karyotype and development.</title>
        <authorList>
            <person name="Wang S."/>
            <person name="Zhang J."/>
            <person name="Jiao W."/>
            <person name="Li J."/>
            <person name="Xun X."/>
            <person name="Sun Y."/>
            <person name="Guo X."/>
            <person name="Huan P."/>
            <person name="Dong B."/>
            <person name="Zhang L."/>
            <person name="Hu X."/>
            <person name="Sun X."/>
            <person name="Wang J."/>
            <person name="Zhao C."/>
            <person name="Wang Y."/>
            <person name="Wang D."/>
            <person name="Huang X."/>
            <person name="Wang R."/>
            <person name="Lv J."/>
            <person name="Li Y."/>
            <person name="Zhang Z."/>
            <person name="Liu B."/>
            <person name="Lu W."/>
            <person name="Hui Y."/>
            <person name="Liang J."/>
            <person name="Zhou Z."/>
            <person name="Hou R."/>
            <person name="Li X."/>
            <person name="Liu Y."/>
            <person name="Li H."/>
            <person name="Ning X."/>
            <person name="Lin Y."/>
            <person name="Zhao L."/>
            <person name="Xing Q."/>
            <person name="Dou J."/>
            <person name="Li Y."/>
            <person name="Mao J."/>
            <person name="Guo H."/>
            <person name="Dou H."/>
            <person name="Li T."/>
            <person name="Mu C."/>
            <person name="Jiang W."/>
            <person name="Fu Q."/>
            <person name="Fu X."/>
            <person name="Miao Y."/>
            <person name="Liu J."/>
            <person name="Yu Q."/>
            <person name="Li R."/>
            <person name="Liao H."/>
            <person name="Li X."/>
            <person name="Kong Y."/>
            <person name="Jiang Z."/>
            <person name="Chourrout D."/>
            <person name="Li R."/>
            <person name="Bao Z."/>
        </authorList>
    </citation>
    <scope>NUCLEOTIDE SEQUENCE [LARGE SCALE GENOMIC DNA]</scope>
    <source>
        <strain evidence="2 3">PY_sf001</strain>
    </source>
</reference>
<dbReference type="AlphaFoldDB" id="A0A210PEV3"/>
<evidence type="ECO:0000313" key="3">
    <source>
        <dbReference type="Proteomes" id="UP000242188"/>
    </source>
</evidence>
<feature type="signal peptide" evidence="1">
    <location>
        <begin position="1"/>
        <end position="23"/>
    </location>
</feature>
<keyword evidence="1" id="KW-0732">Signal</keyword>
<comment type="caution">
    <text evidence="2">The sequence shown here is derived from an EMBL/GenBank/DDBJ whole genome shotgun (WGS) entry which is preliminary data.</text>
</comment>
<sequence>MERVPQLLLLWILVTMATAVGFAQETDMFDFSNIDEPMDGFGTTPQTKSKIDVCRSNRHVCSTILKYPGNQTVSDGVHCHCPGCTEEWVENDNQSFTWVHYERHDQLVQYRFCIPVMPERMCEKDDLAVVMETETSNWRVYMSMARCMCPNNLFQLSNWWKRNKVWMYEYGCEKKTCKKNDSLCSKIYVDEVHDSALGYEFQCACASGYSCPSDREPEMETLEDHIGNYVPMYCKPAQTSGLL</sequence>
<feature type="chain" id="PRO_5012035567" evidence="1">
    <location>
        <begin position="24"/>
        <end position="243"/>
    </location>
</feature>
<name>A0A210PEV3_MIZYE</name>
<proteinExistence type="predicted"/>
<protein>
    <submittedName>
        <fullName evidence="2">Uncharacterized protein</fullName>
    </submittedName>
</protein>
<dbReference type="Proteomes" id="UP000242188">
    <property type="component" value="Unassembled WGS sequence"/>
</dbReference>
<gene>
    <name evidence="2" type="ORF">KP79_PYT23818</name>
</gene>
<accession>A0A210PEV3</accession>